<gene>
    <name evidence="2" type="primary">LOC120050306</name>
</gene>
<reference evidence="2" key="1">
    <citation type="submission" date="2025-08" db="UniProtKB">
        <authorList>
            <consortium name="RefSeq"/>
        </authorList>
    </citation>
    <scope>IDENTIFICATION</scope>
    <source>
        <tissue evidence="2">White muscle</tissue>
    </source>
</reference>
<organism evidence="1 2">
    <name type="scientific">Salvelinus namaycush</name>
    <name type="common">Lake trout</name>
    <name type="synonym">Salmo namaycush</name>
    <dbReference type="NCBI Taxonomy" id="8040"/>
    <lineage>
        <taxon>Eukaryota</taxon>
        <taxon>Metazoa</taxon>
        <taxon>Chordata</taxon>
        <taxon>Craniata</taxon>
        <taxon>Vertebrata</taxon>
        <taxon>Euteleostomi</taxon>
        <taxon>Actinopterygii</taxon>
        <taxon>Neopterygii</taxon>
        <taxon>Teleostei</taxon>
        <taxon>Protacanthopterygii</taxon>
        <taxon>Salmoniformes</taxon>
        <taxon>Salmonidae</taxon>
        <taxon>Salmoninae</taxon>
        <taxon>Salvelinus</taxon>
    </lineage>
</organism>
<name>A0A8U0R0D5_SALNM</name>
<sequence length="80" mass="9079">MRADTPGAEAALTSYPCVPKVKMAQKKQPTLSFLFTPYQLLTESRQAEFINEARVLIQLQEYEESISTVHWVSNPGCLYN</sequence>
<dbReference type="KEGG" id="snh:120050306"/>
<dbReference type="GeneID" id="120050306"/>
<keyword evidence="1" id="KW-1185">Reference proteome</keyword>
<dbReference type="AlphaFoldDB" id="A0A8U0R0D5"/>
<accession>A0A8U0R0D5</accession>
<proteinExistence type="predicted"/>
<dbReference type="RefSeq" id="XP_038852812.1">
    <property type="nucleotide sequence ID" value="XM_038996884.1"/>
</dbReference>
<protein>
    <submittedName>
        <fullName evidence="2">GPI ethanolamine phosphate transferase 1-like</fullName>
    </submittedName>
</protein>
<dbReference type="Proteomes" id="UP000808372">
    <property type="component" value="Chromosome 7"/>
</dbReference>
<evidence type="ECO:0000313" key="2">
    <source>
        <dbReference type="RefSeq" id="XP_038852812.1"/>
    </source>
</evidence>
<evidence type="ECO:0000313" key="1">
    <source>
        <dbReference type="Proteomes" id="UP000808372"/>
    </source>
</evidence>